<dbReference type="EC" id="2.7.7.7" evidence="11"/>
<feature type="region of interest" description="Disordered" evidence="13">
    <location>
        <begin position="363"/>
        <end position="399"/>
    </location>
</feature>
<evidence type="ECO:0000256" key="1">
    <source>
        <dbReference type="ARBA" id="ARBA00006360"/>
    </source>
</evidence>
<keyword evidence="12" id="KW-0175">Coiled coil</keyword>
<dbReference type="OrthoDB" id="9810148at2"/>
<name>A0A3M8T2F8_9GAMM</name>
<evidence type="ECO:0000256" key="11">
    <source>
        <dbReference type="RuleBase" id="RU364063"/>
    </source>
</evidence>
<dbReference type="Gene3D" id="3.30.300.150">
    <property type="entry name" value="DNA polymerase III, tau subunit, domain V"/>
    <property type="match status" value="1"/>
</dbReference>
<dbReference type="FunFam" id="1.20.272.10:FF:000003">
    <property type="entry name" value="DNA polymerase III subunit gamma/tau"/>
    <property type="match status" value="1"/>
</dbReference>
<feature type="coiled-coil region" evidence="12">
    <location>
        <begin position="649"/>
        <end position="676"/>
    </location>
</feature>
<keyword evidence="9 11" id="KW-0239">DNA-directed DNA polymerase</keyword>
<dbReference type="InterPro" id="IPR038249">
    <property type="entry name" value="PolIII_tau_V_sf"/>
</dbReference>
<dbReference type="InterPro" id="IPR022754">
    <property type="entry name" value="DNA_pol_III_gamma-3"/>
</dbReference>
<dbReference type="NCBIfam" id="NF005942">
    <property type="entry name" value="PRK07994.1"/>
    <property type="match status" value="1"/>
</dbReference>
<dbReference type="InterPro" id="IPR027417">
    <property type="entry name" value="P-loop_NTPase"/>
</dbReference>
<comment type="function">
    <text evidence="11">DNA polymerase III is a complex, multichain enzyme responsible for most of the replicative synthesis in bacteria. This DNA polymerase also exhibits 3' to 5' exonuclease activity.</text>
</comment>
<dbReference type="SUPFAM" id="SSF52540">
    <property type="entry name" value="P-loop containing nucleoside triphosphate hydrolases"/>
    <property type="match status" value="1"/>
</dbReference>
<dbReference type="InterPro" id="IPR001270">
    <property type="entry name" value="ClpA/B"/>
</dbReference>
<dbReference type="GO" id="GO:0009360">
    <property type="term" value="C:DNA polymerase III complex"/>
    <property type="evidence" value="ECO:0007669"/>
    <property type="project" value="InterPro"/>
</dbReference>
<dbReference type="Pfam" id="PF13177">
    <property type="entry name" value="DNA_pol3_delta2"/>
    <property type="match status" value="1"/>
</dbReference>
<dbReference type="Proteomes" id="UP000267049">
    <property type="component" value="Unassembled WGS sequence"/>
</dbReference>
<evidence type="ECO:0000313" key="16">
    <source>
        <dbReference type="Proteomes" id="UP000267049"/>
    </source>
</evidence>
<feature type="domain" description="AAA+ ATPase" evidence="14">
    <location>
        <begin position="37"/>
        <end position="188"/>
    </location>
</feature>
<evidence type="ECO:0000256" key="6">
    <source>
        <dbReference type="ARBA" id="ARBA00022741"/>
    </source>
</evidence>
<evidence type="ECO:0000313" key="15">
    <source>
        <dbReference type="EMBL" id="RNF84942.1"/>
    </source>
</evidence>
<dbReference type="RefSeq" id="WP_123086730.1">
    <property type="nucleotide sequence ID" value="NZ_RIBS01000002.1"/>
</dbReference>
<evidence type="ECO:0000256" key="4">
    <source>
        <dbReference type="ARBA" id="ARBA00022705"/>
    </source>
</evidence>
<evidence type="ECO:0000256" key="2">
    <source>
        <dbReference type="ARBA" id="ARBA00022679"/>
    </source>
</evidence>
<evidence type="ECO:0000256" key="3">
    <source>
        <dbReference type="ARBA" id="ARBA00022695"/>
    </source>
</evidence>
<evidence type="ECO:0000256" key="5">
    <source>
        <dbReference type="ARBA" id="ARBA00022723"/>
    </source>
</evidence>
<evidence type="ECO:0000259" key="14">
    <source>
        <dbReference type="SMART" id="SM00382"/>
    </source>
</evidence>
<keyword evidence="3 11" id="KW-0548">Nucleotidyltransferase</keyword>
<dbReference type="GO" id="GO:0003677">
    <property type="term" value="F:DNA binding"/>
    <property type="evidence" value="ECO:0007669"/>
    <property type="project" value="InterPro"/>
</dbReference>
<protein>
    <recommendedName>
        <fullName evidence="11">DNA polymerase III subunit gamma/tau</fullName>
        <ecNumber evidence="11">2.7.7.7</ecNumber>
    </recommendedName>
</protein>
<dbReference type="PANTHER" id="PTHR11669">
    <property type="entry name" value="REPLICATION FACTOR C / DNA POLYMERASE III GAMMA-TAU SUBUNIT"/>
    <property type="match status" value="1"/>
</dbReference>
<reference evidence="15 16" key="1">
    <citation type="submission" date="2018-11" db="EMBL/GenBank/DDBJ databases">
        <title>Lysobacter cryohumiis sp. nov., isolated from soil in the Tianshan Mountains, Xinjiang, China.</title>
        <authorList>
            <person name="Luo Y."/>
            <person name="Sheng H."/>
        </authorList>
    </citation>
    <scope>NUCLEOTIDE SEQUENCE [LARGE SCALE GENOMIC DNA]</scope>
    <source>
        <strain evidence="15 16">ZS60</strain>
    </source>
</reference>
<comment type="similarity">
    <text evidence="1 11">Belongs to the DnaX/STICHEL family.</text>
</comment>
<dbReference type="Gene3D" id="1.10.8.60">
    <property type="match status" value="1"/>
</dbReference>
<dbReference type="GO" id="GO:0046872">
    <property type="term" value="F:metal ion binding"/>
    <property type="evidence" value="ECO:0007669"/>
    <property type="project" value="UniProtKB-KW"/>
</dbReference>
<dbReference type="SMART" id="SM00382">
    <property type="entry name" value="AAA"/>
    <property type="match status" value="1"/>
</dbReference>
<dbReference type="Gene3D" id="3.40.50.300">
    <property type="entry name" value="P-loop containing nucleotide triphosphate hydrolases"/>
    <property type="match status" value="1"/>
</dbReference>
<gene>
    <name evidence="11" type="primary">dnaX</name>
    <name evidence="15" type="ORF">EER27_03890</name>
</gene>
<dbReference type="GO" id="GO:0005524">
    <property type="term" value="F:ATP binding"/>
    <property type="evidence" value="ECO:0007669"/>
    <property type="project" value="UniProtKB-KW"/>
</dbReference>
<sequence length="706" mass="74026">MSYLVLARKWRPRRFAELVGQEHVVRALSNALDSGRVHHAFLFTGTRGVGKTTIARIFAKSLNCEAGTSADPCGECNSCRDIDAGRFIDLLEIDAASNTGVDDVRDLIDNAQYMPSRGRVKVYLIDEVHMLSKSAFNALLKTLEEPPGHVKFLLATTDPQKLPVTVLSRCLQFNLKRLDEAQISGQITRILAAEGIAADPGAIRQISKAADGSLRDGLSLLDQAIGYTGAGGEIALGDAAVATMLGSVDRTRVGALLGALADGDGAALMAEVGVLAEFSPDWGSVLEALGDALHRVQVRQLVPDVAIEADAVDIEGLAAKLRPEVVQLWYQMAINGRRDLPLAPSTRAGFEMSVLRMLAFRPAGNEAGGTQPGRESSSVAPAATRGGMDASAAASAAPDAPVRDVVDNLAALPAAALPAMPAASGERAVITSVSQTVGDAPAMTTQAASASTPVHREPMPVPPGPIDEPLAQPRVTSESLGSDLPAAAAMPRGTGSLPDSGDDLPPWAPPQASRPITFDASLARPPASPETRVPDAEGVSPSDVQAAPAPPMSTAAPIEHPPTAAAPVVALQDFPEIEDADDWHAFVLGSGLRGPARLLAEHAGFIACREGVLRLSLPPDDEHLRATGLVQALADALAIKLGSAPQIHFQDADKSVVSLRERNERARDERQAAAEAAFMADPDVRRLIDEHGARVVPDSIRPFDEA</sequence>
<dbReference type="PANTHER" id="PTHR11669:SF0">
    <property type="entry name" value="PROTEIN STICHEL-LIKE 2"/>
    <property type="match status" value="1"/>
</dbReference>
<feature type="compositionally biased region" description="Low complexity" evidence="13">
    <location>
        <begin position="389"/>
        <end position="399"/>
    </location>
</feature>
<dbReference type="InterPro" id="IPR012763">
    <property type="entry name" value="DNA_pol_III_sug/sutau_N"/>
</dbReference>
<dbReference type="NCBIfam" id="TIGR02397">
    <property type="entry name" value="dnaX_nterm"/>
    <property type="match status" value="1"/>
</dbReference>
<dbReference type="PRINTS" id="PR00300">
    <property type="entry name" value="CLPPROTEASEA"/>
</dbReference>
<comment type="subunit">
    <text evidence="11">DNA polymerase III contains a core (composed of alpha, epsilon and theta chains) that associates with a tau subunit. This core dimerizes to form the POLIII' complex. PolIII' associates with the gamma complex (composed of gamma, delta, delta', psi and chi chains) and with the beta chain to form the complete DNA polymerase III complex.</text>
</comment>
<feature type="region of interest" description="Disordered" evidence="13">
    <location>
        <begin position="440"/>
        <end position="560"/>
    </location>
</feature>
<dbReference type="Pfam" id="PF12169">
    <property type="entry name" value="DNA_pol3_gamma3"/>
    <property type="match status" value="1"/>
</dbReference>
<keyword evidence="6 11" id="KW-0547">Nucleotide-binding</keyword>
<dbReference type="Gene3D" id="1.20.272.10">
    <property type="match status" value="1"/>
</dbReference>
<dbReference type="SUPFAM" id="SSF48019">
    <property type="entry name" value="post-AAA+ oligomerization domain-like"/>
    <property type="match status" value="1"/>
</dbReference>
<evidence type="ECO:0000256" key="10">
    <source>
        <dbReference type="ARBA" id="ARBA00049244"/>
    </source>
</evidence>
<organism evidence="15 16">
    <name type="scientific">Montanilutibacter psychrotolerans</name>
    <dbReference type="NCBI Taxonomy" id="1327343"/>
    <lineage>
        <taxon>Bacteria</taxon>
        <taxon>Pseudomonadati</taxon>
        <taxon>Pseudomonadota</taxon>
        <taxon>Gammaproteobacteria</taxon>
        <taxon>Lysobacterales</taxon>
        <taxon>Lysobacteraceae</taxon>
        <taxon>Montanilutibacter</taxon>
    </lineage>
</organism>
<evidence type="ECO:0000256" key="9">
    <source>
        <dbReference type="ARBA" id="ARBA00022932"/>
    </source>
</evidence>
<proteinExistence type="inferred from homology"/>
<keyword evidence="4 11" id="KW-0235">DNA replication</keyword>
<feature type="compositionally biased region" description="Polar residues" evidence="13">
    <location>
        <begin position="440"/>
        <end position="452"/>
    </location>
</feature>
<dbReference type="Pfam" id="PF22608">
    <property type="entry name" value="DNAX_ATPase_lid"/>
    <property type="match status" value="1"/>
</dbReference>
<dbReference type="CDD" id="cd00009">
    <property type="entry name" value="AAA"/>
    <property type="match status" value="1"/>
</dbReference>
<dbReference type="InterPro" id="IPR003593">
    <property type="entry name" value="AAA+_ATPase"/>
</dbReference>
<dbReference type="InterPro" id="IPR050238">
    <property type="entry name" value="DNA_Rep/Repair_Clamp_Loader"/>
</dbReference>
<dbReference type="EMBL" id="RIBS01000002">
    <property type="protein sequence ID" value="RNF84942.1"/>
    <property type="molecule type" value="Genomic_DNA"/>
</dbReference>
<dbReference type="CDD" id="cd18137">
    <property type="entry name" value="HLD_clamp_pol_III_gamma_tau"/>
    <property type="match status" value="1"/>
</dbReference>
<keyword evidence="7" id="KW-0862">Zinc</keyword>
<comment type="catalytic activity">
    <reaction evidence="10 11">
        <text>DNA(n) + a 2'-deoxyribonucleoside 5'-triphosphate = DNA(n+1) + diphosphate</text>
        <dbReference type="Rhea" id="RHEA:22508"/>
        <dbReference type="Rhea" id="RHEA-COMP:17339"/>
        <dbReference type="Rhea" id="RHEA-COMP:17340"/>
        <dbReference type="ChEBI" id="CHEBI:33019"/>
        <dbReference type="ChEBI" id="CHEBI:61560"/>
        <dbReference type="ChEBI" id="CHEBI:173112"/>
        <dbReference type="EC" id="2.7.7.7"/>
    </reaction>
</comment>
<dbReference type="InterPro" id="IPR008921">
    <property type="entry name" value="DNA_pol3_clamp-load_cplx_C"/>
</dbReference>
<accession>A0A3M8T2F8</accession>
<dbReference type="AlphaFoldDB" id="A0A3M8T2F8"/>
<dbReference type="FunFam" id="3.40.50.300:FF:000014">
    <property type="entry name" value="DNA polymerase III subunit gamma/tau"/>
    <property type="match status" value="1"/>
</dbReference>
<dbReference type="GO" id="GO:0003887">
    <property type="term" value="F:DNA-directed DNA polymerase activity"/>
    <property type="evidence" value="ECO:0007669"/>
    <property type="project" value="UniProtKB-KW"/>
</dbReference>
<evidence type="ECO:0000256" key="7">
    <source>
        <dbReference type="ARBA" id="ARBA00022833"/>
    </source>
</evidence>
<evidence type="ECO:0000256" key="12">
    <source>
        <dbReference type="SAM" id="Coils"/>
    </source>
</evidence>
<comment type="caution">
    <text evidence="15">The sequence shown here is derived from an EMBL/GenBank/DDBJ whole genome shotgun (WGS) entry which is preliminary data.</text>
</comment>
<dbReference type="GO" id="GO:0006261">
    <property type="term" value="P:DNA-templated DNA replication"/>
    <property type="evidence" value="ECO:0007669"/>
    <property type="project" value="TreeGrafter"/>
</dbReference>
<keyword evidence="5" id="KW-0479">Metal-binding</keyword>
<keyword evidence="16" id="KW-1185">Reference proteome</keyword>
<keyword evidence="8 11" id="KW-0067">ATP-binding</keyword>
<keyword evidence="2 11" id="KW-0808">Transferase</keyword>
<evidence type="ECO:0000256" key="13">
    <source>
        <dbReference type="SAM" id="MobiDB-lite"/>
    </source>
</evidence>
<dbReference type="InterPro" id="IPR045085">
    <property type="entry name" value="HLD_clamp_pol_III_gamma_tau"/>
</dbReference>
<evidence type="ECO:0000256" key="8">
    <source>
        <dbReference type="ARBA" id="ARBA00022840"/>
    </source>
</evidence>